<keyword evidence="1" id="KW-0677">Repeat</keyword>
<organism evidence="4 5">
    <name type="scientific">Butyricicoccus pullicaecorum</name>
    <dbReference type="NCBI Taxonomy" id="501571"/>
    <lineage>
        <taxon>Bacteria</taxon>
        <taxon>Bacillati</taxon>
        <taxon>Bacillota</taxon>
        <taxon>Clostridia</taxon>
        <taxon>Eubacteriales</taxon>
        <taxon>Butyricicoccaceae</taxon>
        <taxon>Butyricicoccus</taxon>
    </lineage>
</organism>
<dbReference type="Pfam" id="PF16244">
    <property type="entry name" value="DUF4901"/>
    <property type="match status" value="1"/>
</dbReference>
<dbReference type="PROSITE" id="PS00018">
    <property type="entry name" value="EF_HAND_1"/>
    <property type="match status" value="1"/>
</dbReference>
<dbReference type="InterPro" id="IPR018247">
    <property type="entry name" value="EF_Hand_1_Ca_BS"/>
</dbReference>
<name>A0A1Y4LBH1_9FIRM</name>
<evidence type="ECO:0000256" key="2">
    <source>
        <dbReference type="SAM" id="SignalP"/>
    </source>
</evidence>
<proteinExistence type="predicted"/>
<dbReference type="InterPro" id="IPR032599">
    <property type="entry name" value="YcdB/YcdC_rep_domain"/>
</dbReference>
<protein>
    <recommendedName>
        <fullName evidence="3">SLH domain-containing protein</fullName>
    </recommendedName>
</protein>
<feature type="domain" description="SLH" evidence="3">
    <location>
        <begin position="678"/>
        <end position="733"/>
    </location>
</feature>
<evidence type="ECO:0000256" key="1">
    <source>
        <dbReference type="ARBA" id="ARBA00022737"/>
    </source>
</evidence>
<evidence type="ECO:0000313" key="5">
    <source>
        <dbReference type="Proteomes" id="UP000195897"/>
    </source>
</evidence>
<accession>A0A1Y4LBH1</accession>
<keyword evidence="2" id="KW-0732">Signal</keyword>
<dbReference type="EMBL" id="NFKK01000002">
    <property type="protein sequence ID" value="OUP54075.1"/>
    <property type="molecule type" value="Genomic_DNA"/>
</dbReference>
<dbReference type="Proteomes" id="UP000195897">
    <property type="component" value="Unassembled WGS sequence"/>
</dbReference>
<feature type="chain" id="PRO_5013254993" description="SLH domain-containing protein" evidence="2">
    <location>
        <begin position="34"/>
        <end position="733"/>
    </location>
</feature>
<feature type="signal peptide" evidence="2">
    <location>
        <begin position="1"/>
        <end position="33"/>
    </location>
</feature>
<reference evidence="5" key="1">
    <citation type="submission" date="2017-04" db="EMBL/GenBank/DDBJ databases">
        <title>Function of individual gut microbiota members based on whole genome sequencing of pure cultures obtained from chicken caecum.</title>
        <authorList>
            <person name="Medvecky M."/>
            <person name="Cejkova D."/>
            <person name="Polansky O."/>
            <person name="Karasova D."/>
            <person name="Kubasova T."/>
            <person name="Cizek A."/>
            <person name="Rychlik I."/>
        </authorList>
    </citation>
    <scope>NUCLEOTIDE SEQUENCE [LARGE SCALE GENOMIC DNA]</scope>
    <source>
        <strain evidence="5">An180</strain>
    </source>
</reference>
<dbReference type="PROSITE" id="PS51272">
    <property type="entry name" value="SLH"/>
    <property type="match status" value="1"/>
</dbReference>
<comment type="caution">
    <text evidence="4">The sequence shown here is derived from an EMBL/GenBank/DDBJ whole genome shotgun (WGS) entry which is preliminary data.</text>
</comment>
<evidence type="ECO:0000313" key="4">
    <source>
        <dbReference type="EMBL" id="OUP54075.1"/>
    </source>
</evidence>
<sequence length="733" mass="80212">MHLEGMRKKEAFCMKRTLCLLLSAALLATPVAAASKSSTADQRLSQVTQTVKDILKLDNSYTSFHGELQEDPLRAIWELDWTAADQSTLTVAAGEDGTIYRYQYNPSDETSSSSGQLPSFPTISREDAQKTAQTFIDQVLGEHESAELSESDRTPSLTSSDHTFSTKLDLYGLPTPISVSATVDSDTGELLRFSRTDRYTSYVGTPIDPASLGLSADPSVNKQSYDKATALLGEQQTLRLEYVLGDDRKTASLRYVPDTTDNFYVDAQTGKLINLTEQTRELYDKMGAAGSADTAAESTGNGSLSEAEQAGIAQMEGVLSQETLDSKVRTWKELGLTDYTLSSCSYSIDTEDGTVYGHLRYTQKAENNLNHRYITVNAKTGEIEDVFSSYWTDDAFKGTVSLSTAQKTAESFLSRLWPDQYKTCALYKSTAASTEDGSTEHDFVFCQKVNGYFFPANSIAVSVDARDGSITYLSRNFDELPTFDSADGLISSEAAHTFWMDTFETKLGYLSVPEEAGQSADGAKLAEMGYPYVERLTLGFYLEQPTMMYGIDAKTGQPLALTSDDDTLTYSDLSTTWAAQAAQVLASYRIGWLGGTLQPTKSLTQLDLMALLASVDGFLIDLSEEDAADQIYDYAIGSSLLARGDRDDDKLITRAELVKTILDHGGYGNAAQIPGIFRCTFTDANEIPDAYYGYAAIAQGLHMVSGDEAGRFAANQTATREEAIGMLYQFMQR</sequence>
<dbReference type="Pfam" id="PF00395">
    <property type="entry name" value="SLH"/>
    <property type="match status" value="1"/>
</dbReference>
<dbReference type="AlphaFoldDB" id="A0A1Y4LBH1"/>
<dbReference type="InterPro" id="IPR001119">
    <property type="entry name" value="SLH_dom"/>
</dbReference>
<evidence type="ECO:0000259" key="3">
    <source>
        <dbReference type="PROSITE" id="PS51272"/>
    </source>
</evidence>
<gene>
    <name evidence="4" type="ORF">B5F17_02380</name>
</gene>